<evidence type="ECO:0000256" key="6">
    <source>
        <dbReference type="ARBA" id="ARBA00022676"/>
    </source>
</evidence>
<dbReference type="InterPro" id="IPR044143">
    <property type="entry name" value="GlgB_N_E_set_prok"/>
</dbReference>
<dbReference type="SUPFAM" id="SSF51445">
    <property type="entry name" value="(Trans)glycosidases"/>
    <property type="match status" value="1"/>
</dbReference>
<dbReference type="GO" id="GO:0005829">
    <property type="term" value="C:cytosol"/>
    <property type="evidence" value="ECO:0007669"/>
    <property type="project" value="TreeGrafter"/>
</dbReference>
<dbReference type="NCBIfam" id="NF003811">
    <property type="entry name" value="PRK05402.1"/>
    <property type="match status" value="1"/>
</dbReference>
<evidence type="ECO:0000256" key="11">
    <source>
        <dbReference type="SAM" id="MobiDB-lite"/>
    </source>
</evidence>
<dbReference type="FunFam" id="2.60.40.1180:FF:000002">
    <property type="entry name" value="1,4-alpha-glucan branching enzyme GlgB"/>
    <property type="match status" value="1"/>
</dbReference>
<comment type="catalytic activity">
    <reaction evidence="1 10">
        <text>Transfers a segment of a (1-&gt;4)-alpha-D-glucan chain to a primary hydroxy group in a similar glucan chain.</text>
        <dbReference type="EC" id="2.4.1.18"/>
    </reaction>
</comment>
<dbReference type="EC" id="2.4.1.18" evidence="10"/>
<keyword evidence="5 10" id="KW-0321">Glycogen metabolism</keyword>
<keyword evidence="9 10" id="KW-0119">Carbohydrate metabolism</keyword>
<dbReference type="GO" id="GO:0003844">
    <property type="term" value="F:1,4-alpha-glucan branching enzyme activity"/>
    <property type="evidence" value="ECO:0007669"/>
    <property type="project" value="UniProtKB-UniRule"/>
</dbReference>
<dbReference type="CDD" id="cd11322">
    <property type="entry name" value="AmyAc_Glg_BE"/>
    <property type="match status" value="1"/>
</dbReference>
<dbReference type="Pfam" id="PF02922">
    <property type="entry name" value="CBM_48"/>
    <property type="match status" value="1"/>
</dbReference>
<evidence type="ECO:0000313" key="13">
    <source>
        <dbReference type="EMBL" id="VFK37171.1"/>
    </source>
</evidence>
<feature type="compositionally biased region" description="Basic and acidic residues" evidence="11">
    <location>
        <begin position="38"/>
        <end position="50"/>
    </location>
</feature>
<dbReference type="InterPro" id="IPR006048">
    <property type="entry name" value="A-amylase/branching_C"/>
</dbReference>
<sequence>MTRNKKADSTSEFEAAKSKKVAATRASAKITATPPLSKIEKETSSTERKTSVKSVAAPVSSKTPEMIEVPKTAKAPPLPKTEKETTSVDKGAKMDARSMAATAAPVSSSETTEARLTPGISQGAPIIRKETKKVFVPNASPADHAPHQSGIDAMSLLRTAGNGKVDAKGRSRSASGKSTSHRSAAEVIAKTTSRDHPKSGVTRKSTAKKTEGSPRTTAKSQAKSPARSEVEKKSRLTPKVPIPPEPKGPIAGVDLQARTSPLVTEQAIANILNAEHSDPFSFFGMHEPSGAGGMIVRVFYPEATSIEILDSTISVVARLRKMHDEGLFAGEIPGRTQPFPYRLRVVTPSGKLDIDDPYRFSPILSDKNVQELAKGESFAVYKLLGAHPAKVDGVPGVTFAVWAPNAKYVSVVGDFNGWDGRRHGMRLRHECGVWEIFLPGVTTGSLYKYEIKHAPGAIPEVKSDPCAFHTELPLGSASVVYDDGAAFRWQDENWIENRGTRAGADKPLSFYEVHLGSWRRKPEEDNRWLSYREMANDLVSYCIDVGFTHIVLLPISEHIHDDTVGYLPSALYAPTNRYGTPDDFRYFVDICHRAGLGVVADWVPNYFSEEEHGLAFFDGTPLYDHKNPRQGRDLDWNAPLYDLARKEVVDYLISNALYWFDYFHLDGLRIDGLAKMLYLDYGRSEGEWTPNDHGGNENLEALAFIRRLNELVAQRYPGAMMIAEDSSLRGDLTKPVSEGGLGFSWRLNTAWAYDTLRYLGRHPVYRKYYQFELTNPLSYAFDEKFILPVSYHHVSIGQGAMPNKIHGDYWQRFATLRAWYALMYALPNKKLLFMGIEFAQDREWNSNISLDWHLLDTPMHQGIQGLIRDLNKRYMESPALHQSDSSAAGFEWIDIADDDSSVISFLRYTKDRAKFMVVITHITPVARPNYRIGVPQMGYYREVINTDAEVYGGGNQGSGGGASAEQHWAHGREYSICVTLPPYATIVLELEEEKKEEEDSPKK</sequence>
<dbReference type="Pfam" id="PF00128">
    <property type="entry name" value="Alpha-amylase"/>
    <property type="match status" value="1"/>
</dbReference>
<comment type="similarity">
    <text evidence="4 10">Belongs to the glycosyl hydrolase 13 family. GlgB subfamily.</text>
</comment>
<dbReference type="InterPro" id="IPR006047">
    <property type="entry name" value="GH13_cat_dom"/>
</dbReference>
<evidence type="ECO:0000256" key="5">
    <source>
        <dbReference type="ARBA" id="ARBA00022600"/>
    </source>
</evidence>
<dbReference type="InterPro" id="IPR013780">
    <property type="entry name" value="Glyco_hydro_b"/>
</dbReference>
<dbReference type="SMART" id="SM00642">
    <property type="entry name" value="Aamy"/>
    <property type="match status" value="1"/>
</dbReference>
<dbReference type="Gene3D" id="2.60.40.10">
    <property type="entry name" value="Immunoglobulins"/>
    <property type="match status" value="2"/>
</dbReference>
<feature type="region of interest" description="Disordered" evidence="11">
    <location>
        <begin position="138"/>
        <end position="251"/>
    </location>
</feature>
<feature type="domain" description="Glycosyl hydrolase family 13 catalytic" evidence="12">
    <location>
        <begin position="512"/>
        <end position="958"/>
    </location>
</feature>
<dbReference type="GO" id="GO:0043169">
    <property type="term" value="F:cation binding"/>
    <property type="evidence" value="ECO:0007669"/>
    <property type="project" value="InterPro"/>
</dbReference>
<feature type="active site" description="Proton donor" evidence="10">
    <location>
        <position position="724"/>
    </location>
</feature>
<dbReference type="SUPFAM" id="SSF51011">
    <property type="entry name" value="Glycosyl hydrolase domain"/>
    <property type="match status" value="1"/>
</dbReference>
<feature type="active site" description="Nucleophile" evidence="10">
    <location>
        <position position="671"/>
    </location>
</feature>
<dbReference type="PANTHER" id="PTHR43651">
    <property type="entry name" value="1,4-ALPHA-GLUCAN-BRANCHING ENZYME"/>
    <property type="match status" value="1"/>
</dbReference>
<dbReference type="InterPro" id="IPR013783">
    <property type="entry name" value="Ig-like_fold"/>
</dbReference>
<feature type="compositionally biased region" description="Polar residues" evidence="11">
    <location>
        <begin position="213"/>
        <end position="223"/>
    </location>
</feature>
<evidence type="ECO:0000256" key="9">
    <source>
        <dbReference type="ARBA" id="ARBA00023277"/>
    </source>
</evidence>
<dbReference type="AlphaFoldDB" id="A0A450YDR7"/>
<keyword evidence="7 10" id="KW-0808">Transferase</keyword>
<feature type="compositionally biased region" description="Low complexity" evidence="11">
    <location>
        <begin position="52"/>
        <end position="63"/>
    </location>
</feature>
<evidence type="ECO:0000256" key="7">
    <source>
        <dbReference type="ARBA" id="ARBA00022679"/>
    </source>
</evidence>
<dbReference type="InterPro" id="IPR017853">
    <property type="entry name" value="GH"/>
</dbReference>
<dbReference type="GO" id="GO:0005978">
    <property type="term" value="P:glycogen biosynthetic process"/>
    <property type="evidence" value="ECO:0007669"/>
    <property type="project" value="UniProtKB-UniRule"/>
</dbReference>
<feature type="region of interest" description="Disordered" evidence="11">
    <location>
        <begin position="1"/>
        <end position="125"/>
    </location>
</feature>
<proteinExistence type="inferred from homology"/>
<dbReference type="CDD" id="cd02855">
    <property type="entry name" value="E_set_GBE_prok_N"/>
    <property type="match status" value="1"/>
</dbReference>
<dbReference type="EMBL" id="CAADFR010000011">
    <property type="protein sequence ID" value="VFK37171.1"/>
    <property type="molecule type" value="Genomic_DNA"/>
</dbReference>
<protein>
    <recommendedName>
        <fullName evidence="10">1,4-alpha-glucan branching enzyme GlgB</fullName>
        <ecNumber evidence="10">2.4.1.18</ecNumber>
    </recommendedName>
    <alternativeName>
        <fullName evidence="10">1,4-alpha-D-glucan:1,4-alpha-D-glucan 6-glucosyl-transferase</fullName>
    </alternativeName>
    <alternativeName>
        <fullName evidence="10">Alpha-(1-&gt;4)-glucan branching enzyme</fullName>
    </alternativeName>
    <alternativeName>
        <fullName evidence="10">Glycogen branching enzyme</fullName>
        <shortName evidence="10">BE</shortName>
    </alternativeName>
</protein>
<evidence type="ECO:0000256" key="2">
    <source>
        <dbReference type="ARBA" id="ARBA00002953"/>
    </source>
</evidence>
<dbReference type="InterPro" id="IPR004193">
    <property type="entry name" value="Glyco_hydro_13_N"/>
</dbReference>
<dbReference type="PANTHER" id="PTHR43651:SF3">
    <property type="entry name" value="1,4-ALPHA-GLUCAN-BRANCHING ENZYME"/>
    <property type="match status" value="1"/>
</dbReference>
<dbReference type="HAMAP" id="MF_00685">
    <property type="entry name" value="GlgB"/>
    <property type="match status" value="1"/>
</dbReference>
<evidence type="ECO:0000259" key="12">
    <source>
        <dbReference type="SMART" id="SM00642"/>
    </source>
</evidence>
<keyword evidence="6 10" id="KW-0328">Glycosyltransferase</keyword>
<organism evidence="14">
    <name type="scientific">Candidatus Kentrum sp. SD</name>
    <dbReference type="NCBI Taxonomy" id="2126332"/>
    <lineage>
        <taxon>Bacteria</taxon>
        <taxon>Pseudomonadati</taxon>
        <taxon>Pseudomonadota</taxon>
        <taxon>Gammaproteobacteria</taxon>
        <taxon>Candidatus Kentrum</taxon>
    </lineage>
</organism>
<dbReference type="GO" id="GO:0004553">
    <property type="term" value="F:hydrolase activity, hydrolyzing O-glycosyl compounds"/>
    <property type="evidence" value="ECO:0007669"/>
    <property type="project" value="InterPro"/>
</dbReference>
<dbReference type="EMBL" id="CAADFU010000004">
    <property type="protein sequence ID" value="VFK39702.1"/>
    <property type="molecule type" value="Genomic_DNA"/>
</dbReference>
<reference evidence="14" key="1">
    <citation type="submission" date="2019-02" db="EMBL/GenBank/DDBJ databases">
        <authorList>
            <person name="Gruber-Vodicka R. H."/>
            <person name="Seah K. B. B."/>
        </authorList>
    </citation>
    <scope>NUCLEOTIDE SEQUENCE</scope>
    <source>
        <strain evidence="14">BECK_S1320</strain>
        <strain evidence="13">BECK_S1321</strain>
    </source>
</reference>
<comment type="pathway">
    <text evidence="3 10">Glycan biosynthesis; glycogen biosynthesis.</text>
</comment>
<evidence type="ECO:0000313" key="14">
    <source>
        <dbReference type="EMBL" id="VFK39702.1"/>
    </source>
</evidence>
<dbReference type="InterPro" id="IPR014756">
    <property type="entry name" value="Ig_E-set"/>
</dbReference>
<dbReference type="Pfam" id="PF02806">
    <property type="entry name" value="Alpha-amylase_C"/>
    <property type="match status" value="1"/>
</dbReference>
<feature type="compositionally biased region" description="Basic and acidic residues" evidence="11">
    <location>
        <begin position="1"/>
        <end position="17"/>
    </location>
</feature>
<dbReference type="UniPathway" id="UPA00164"/>
<evidence type="ECO:0000256" key="3">
    <source>
        <dbReference type="ARBA" id="ARBA00004964"/>
    </source>
</evidence>
<dbReference type="SUPFAM" id="SSF81296">
    <property type="entry name" value="E set domains"/>
    <property type="match status" value="2"/>
</dbReference>
<dbReference type="InterPro" id="IPR006407">
    <property type="entry name" value="GlgB"/>
</dbReference>
<dbReference type="Gene3D" id="3.20.20.80">
    <property type="entry name" value="Glycosidases"/>
    <property type="match status" value="1"/>
</dbReference>
<keyword evidence="8 10" id="KW-0320">Glycogen biosynthesis</keyword>
<dbReference type="FunFam" id="2.60.40.10:FF:000169">
    <property type="entry name" value="1,4-alpha-glucan branching enzyme GlgB"/>
    <property type="match status" value="1"/>
</dbReference>
<feature type="compositionally biased region" description="Polar residues" evidence="11">
    <location>
        <begin position="172"/>
        <end position="182"/>
    </location>
</feature>
<comment type="subunit">
    <text evidence="10">Monomer.</text>
</comment>
<evidence type="ECO:0000256" key="10">
    <source>
        <dbReference type="HAMAP-Rule" id="MF_00685"/>
    </source>
</evidence>
<dbReference type="NCBIfam" id="NF008967">
    <property type="entry name" value="PRK12313.1"/>
    <property type="match status" value="1"/>
</dbReference>
<dbReference type="Pfam" id="PF22019">
    <property type="entry name" value="GlgB_N"/>
    <property type="match status" value="1"/>
</dbReference>
<comment type="function">
    <text evidence="2 10">Catalyzes the formation of the alpha-1,6-glucosidic linkages in glycogen by scission of a 1,4-alpha-linked oligosaccharide from growing alpha-1,4-glucan chains and the subsequent attachment of the oligosaccharide to the alpha-1,6 position.</text>
</comment>
<gene>
    <name evidence="10" type="primary">glgB</name>
    <name evidence="14" type="ORF">BECKSD772E_GA0070983_10048</name>
    <name evidence="13" type="ORF">BECKSD772F_GA0070984_101132</name>
</gene>
<evidence type="ECO:0000256" key="8">
    <source>
        <dbReference type="ARBA" id="ARBA00023056"/>
    </source>
</evidence>
<accession>A0A450YDR7</accession>
<evidence type="ECO:0000256" key="4">
    <source>
        <dbReference type="ARBA" id="ARBA00009000"/>
    </source>
</evidence>
<evidence type="ECO:0000256" key="1">
    <source>
        <dbReference type="ARBA" id="ARBA00000826"/>
    </source>
</evidence>
<name>A0A450YDR7_9GAMM</name>
<dbReference type="Gene3D" id="2.60.40.1180">
    <property type="entry name" value="Golgi alpha-mannosidase II"/>
    <property type="match status" value="1"/>
</dbReference>
<feature type="compositionally biased region" description="Basic and acidic residues" evidence="11">
    <location>
        <begin position="80"/>
        <end position="96"/>
    </location>
</feature>
<dbReference type="InterPro" id="IPR054169">
    <property type="entry name" value="GlgB_N"/>
</dbReference>
<dbReference type="NCBIfam" id="TIGR01515">
    <property type="entry name" value="branching_enzym"/>
    <property type="match status" value="1"/>
</dbReference>